<gene>
    <name evidence="2" type="ORF">ENU96_03820</name>
</gene>
<name>A0A7V4DGR4_9BACT</name>
<evidence type="ECO:0000313" key="2">
    <source>
        <dbReference type="EMBL" id="HGI74792.1"/>
    </source>
</evidence>
<dbReference type="AlphaFoldDB" id="A0A7V4DGR4"/>
<reference evidence="2" key="1">
    <citation type="journal article" date="2020" name="mSystems">
        <title>Genome- and Community-Level Interaction Insights into Carbon Utilization and Element Cycling Functions of Hydrothermarchaeota in Hydrothermal Sediment.</title>
        <authorList>
            <person name="Zhou Z."/>
            <person name="Liu Y."/>
            <person name="Xu W."/>
            <person name="Pan J."/>
            <person name="Luo Z.H."/>
            <person name="Li M."/>
        </authorList>
    </citation>
    <scope>NUCLEOTIDE SEQUENCE [LARGE SCALE GENOMIC DNA]</scope>
    <source>
        <strain evidence="2">SpSt-716</strain>
    </source>
</reference>
<proteinExistence type="inferred from homology"/>
<dbReference type="Pfam" id="PF03780">
    <property type="entry name" value="Asp23"/>
    <property type="match status" value="1"/>
</dbReference>
<comment type="caution">
    <text evidence="2">The sequence shown here is derived from an EMBL/GenBank/DDBJ whole genome shotgun (WGS) entry which is preliminary data.</text>
</comment>
<dbReference type="InterPro" id="IPR027417">
    <property type="entry name" value="P-loop_NTPase"/>
</dbReference>
<sequence>MKVYALVGPTGTGKSYRAPHLAKEHGIDCIVDDGLLIASGRILAGRSAKAELSKIRAAKVAVFYFPNHREEVKKALQELAPEKVLVLGISLPMVEKICERLELPKPEVVWDIFHLAPLDEIQMALAARESQGKHTIPVPLVEVKRNLWSAITDALPVGVWRWFYTSREKTVVRPPFSYLGKLIVSEAALRTLVFLCLVHTPWVQKITAINLRRTERGLEVELSCVLQNGSSVAEVCRFLQQYLRERVEYLTGVELQAVHVDVEGVLFPSWQLSQS</sequence>
<evidence type="ECO:0000256" key="1">
    <source>
        <dbReference type="ARBA" id="ARBA00005721"/>
    </source>
</evidence>
<protein>
    <submittedName>
        <fullName evidence="2">Asp23/Gls24 family envelope stress response protein</fullName>
    </submittedName>
</protein>
<dbReference type="EMBL" id="DTEN01000149">
    <property type="protein sequence ID" value="HGI74792.1"/>
    <property type="molecule type" value="Genomic_DNA"/>
</dbReference>
<dbReference type="InterPro" id="IPR005531">
    <property type="entry name" value="Asp23"/>
</dbReference>
<dbReference type="Pfam" id="PF01745">
    <property type="entry name" value="IPT"/>
    <property type="match status" value="1"/>
</dbReference>
<accession>A0A7V4DGR4</accession>
<organism evidence="2">
    <name type="scientific">Candidatus Caldatribacterium californiense</name>
    <dbReference type="NCBI Taxonomy" id="1454726"/>
    <lineage>
        <taxon>Bacteria</taxon>
        <taxon>Pseudomonadati</taxon>
        <taxon>Atribacterota</taxon>
        <taxon>Atribacteria</taxon>
        <taxon>Atribacterales</taxon>
        <taxon>Candidatus Caldatribacteriaceae</taxon>
        <taxon>Candidatus Caldatribacterium</taxon>
    </lineage>
</organism>
<dbReference type="SUPFAM" id="SSF52540">
    <property type="entry name" value="P-loop containing nucleoside triphosphate hydrolases"/>
    <property type="match status" value="1"/>
</dbReference>
<comment type="similarity">
    <text evidence="1">Belongs to the asp23 family.</text>
</comment>